<reference evidence="1" key="1">
    <citation type="journal article" date="2023" name="Science">
        <title>Genome structures resolve the early diversification of teleost fishes.</title>
        <authorList>
            <person name="Parey E."/>
            <person name="Louis A."/>
            <person name="Montfort J."/>
            <person name="Bouchez O."/>
            <person name="Roques C."/>
            <person name="Iampietro C."/>
            <person name="Lluch J."/>
            <person name="Castinel A."/>
            <person name="Donnadieu C."/>
            <person name="Desvignes T."/>
            <person name="Floi Bucao C."/>
            <person name="Jouanno E."/>
            <person name="Wen M."/>
            <person name="Mejri S."/>
            <person name="Dirks R."/>
            <person name="Jansen H."/>
            <person name="Henkel C."/>
            <person name="Chen W.J."/>
            <person name="Zahm M."/>
            <person name="Cabau C."/>
            <person name="Klopp C."/>
            <person name="Thompson A.W."/>
            <person name="Robinson-Rechavi M."/>
            <person name="Braasch I."/>
            <person name="Lecointre G."/>
            <person name="Bobe J."/>
            <person name="Postlethwait J.H."/>
            <person name="Berthelot C."/>
            <person name="Roest Crollius H."/>
            <person name="Guiguen Y."/>
        </authorList>
    </citation>
    <scope>NUCLEOTIDE SEQUENCE</scope>
    <source>
        <strain evidence="1">WJC10195</strain>
    </source>
</reference>
<proteinExistence type="predicted"/>
<evidence type="ECO:0000313" key="2">
    <source>
        <dbReference type="Proteomes" id="UP001152622"/>
    </source>
</evidence>
<dbReference type="Proteomes" id="UP001152622">
    <property type="component" value="Chromosome 7"/>
</dbReference>
<evidence type="ECO:0000313" key="1">
    <source>
        <dbReference type="EMBL" id="KAJ8355044.1"/>
    </source>
</evidence>
<accession>A0A9Q1FBN4</accession>
<protein>
    <submittedName>
        <fullName evidence="1">Uncharacterized protein</fullName>
    </submittedName>
</protein>
<gene>
    <name evidence="1" type="ORF">SKAU_G00226110</name>
</gene>
<dbReference type="AlphaFoldDB" id="A0A9Q1FBN4"/>
<organism evidence="1 2">
    <name type="scientific">Synaphobranchus kaupii</name>
    <name type="common">Kaup's arrowtooth eel</name>
    <dbReference type="NCBI Taxonomy" id="118154"/>
    <lineage>
        <taxon>Eukaryota</taxon>
        <taxon>Metazoa</taxon>
        <taxon>Chordata</taxon>
        <taxon>Craniata</taxon>
        <taxon>Vertebrata</taxon>
        <taxon>Euteleostomi</taxon>
        <taxon>Actinopterygii</taxon>
        <taxon>Neopterygii</taxon>
        <taxon>Teleostei</taxon>
        <taxon>Anguilliformes</taxon>
        <taxon>Synaphobranchidae</taxon>
        <taxon>Synaphobranchus</taxon>
    </lineage>
</organism>
<keyword evidence="2" id="KW-1185">Reference proteome</keyword>
<comment type="caution">
    <text evidence="1">The sequence shown here is derived from an EMBL/GenBank/DDBJ whole genome shotgun (WGS) entry which is preliminary data.</text>
</comment>
<sequence length="66" mass="7234">MEAEAPHSLSEYHRPHDLRYTLTVTLLLRSVGWGVSRTVYSQLSGTSVYSSAGASPWISSLPVTVK</sequence>
<name>A0A9Q1FBN4_SYNKA</name>
<dbReference type="EMBL" id="JAINUF010000007">
    <property type="protein sequence ID" value="KAJ8355044.1"/>
    <property type="molecule type" value="Genomic_DNA"/>
</dbReference>